<feature type="region of interest" description="Disordered" evidence="2">
    <location>
        <begin position="238"/>
        <end position="273"/>
    </location>
</feature>
<proteinExistence type="predicted"/>
<evidence type="ECO:0000313" key="4">
    <source>
        <dbReference type="EnsemblPlants" id="Zm00001eb159110_P001"/>
    </source>
</evidence>
<dbReference type="EnsemblPlants" id="Zm00001eb159110_T001">
    <property type="protein sequence ID" value="Zm00001eb159110_P001"/>
    <property type="gene ID" value="Zm00001eb159110"/>
</dbReference>
<feature type="region of interest" description="Disordered" evidence="2">
    <location>
        <begin position="296"/>
        <end position="327"/>
    </location>
</feature>
<evidence type="ECO:0000259" key="3">
    <source>
        <dbReference type="SMART" id="SM00768"/>
    </source>
</evidence>
<dbReference type="InterPro" id="IPR044788">
    <property type="entry name" value="X8_dom_prot"/>
</dbReference>
<reference evidence="5" key="1">
    <citation type="submission" date="2015-12" db="EMBL/GenBank/DDBJ databases">
        <title>Update maize B73 reference genome by single molecule sequencing technologies.</title>
        <authorList>
            <consortium name="Maize Genome Sequencing Project"/>
            <person name="Ware D."/>
        </authorList>
    </citation>
    <scope>NUCLEOTIDE SEQUENCE [LARGE SCALE GENOMIC DNA]</scope>
    <source>
        <strain evidence="5">cv. B73</strain>
    </source>
</reference>
<organism evidence="4 5">
    <name type="scientific">Zea mays</name>
    <name type="common">Maize</name>
    <dbReference type="NCBI Taxonomy" id="4577"/>
    <lineage>
        <taxon>Eukaryota</taxon>
        <taxon>Viridiplantae</taxon>
        <taxon>Streptophyta</taxon>
        <taxon>Embryophyta</taxon>
        <taxon>Tracheophyta</taxon>
        <taxon>Spermatophyta</taxon>
        <taxon>Magnoliopsida</taxon>
        <taxon>Liliopsida</taxon>
        <taxon>Poales</taxon>
        <taxon>Poaceae</taxon>
        <taxon>PACMAD clade</taxon>
        <taxon>Panicoideae</taxon>
        <taxon>Andropogonodae</taxon>
        <taxon>Andropogoneae</taxon>
        <taxon>Tripsacinae</taxon>
        <taxon>Zea</taxon>
    </lineage>
</organism>
<dbReference type="PANTHER" id="PTHR31044:SF52">
    <property type="entry name" value="OS01G0631500 PROTEIN"/>
    <property type="match status" value="1"/>
</dbReference>
<feature type="domain" description="X8" evidence="3">
    <location>
        <begin position="108"/>
        <end position="191"/>
    </location>
</feature>
<dbReference type="GO" id="GO:0009506">
    <property type="term" value="C:plasmodesma"/>
    <property type="evidence" value="ECO:0007669"/>
    <property type="project" value="UniProtKB-ARBA"/>
</dbReference>
<dbReference type="SMART" id="SM00768">
    <property type="entry name" value="X8"/>
    <property type="match status" value="1"/>
</dbReference>
<dbReference type="InterPro" id="IPR012946">
    <property type="entry name" value="X8"/>
</dbReference>
<name>A0A804NGI6_MAIZE</name>
<accession>A0A804NGI6</accession>
<keyword evidence="1" id="KW-0732">Signal</keyword>
<keyword evidence="5" id="KW-1185">Reference proteome</keyword>
<evidence type="ECO:0000256" key="2">
    <source>
        <dbReference type="SAM" id="MobiDB-lite"/>
    </source>
</evidence>
<sequence length="365" mass="38960">MGQRLLDRLAGFLLVVVVVVVLYGGTEQRIAEAADGANPHRLLATVSVSKPSYPTVVTTPMSAYGADPASKPSYSTFPSLATGNGGAGAGAGAGGGGAAAGSGGGGGTWCVASQSASPTALQVALDYACGYGADCSAIQQGGSCFNPDTVHDHASYAFNSYYQKNPAPTSCDFGGTATITNTDPSSGSCQYPSSRYALVLRPRESNSSKQRTKTKPDCYSKRWLKICYLVEWQRRRRRSEHGAPAIPDDDHAADSPQYRPDDPDADGAGHRYPGLRAVPARLQRLNFPSRLRIDVSPGLQRRQRRRREGEAAGRRGAGADASVRRRRDSVAARLQMRARGARWRLYRAVSGETYVTWRAPYVVAG</sequence>
<dbReference type="AlphaFoldDB" id="A0A804NGI6"/>
<dbReference type="Pfam" id="PF07983">
    <property type="entry name" value="X8"/>
    <property type="match status" value="1"/>
</dbReference>
<evidence type="ECO:0000256" key="1">
    <source>
        <dbReference type="ARBA" id="ARBA00022729"/>
    </source>
</evidence>
<evidence type="ECO:0000313" key="5">
    <source>
        <dbReference type="Proteomes" id="UP000007305"/>
    </source>
</evidence>
<dbReference type="Proteomes" id="UP000007305">
    <property type="component" value="Chromosome 3"/>
</dbReference>
<dbReference type="Gene3D" id="1.20.58.1040">
    <property type="match status" value="1"/>
</dbReference>
<reference evidence="4" key="3">
    <citation type="submission" date="2021-05" db="UniProtKB">
        <authorList>
            <consortium name="EnsemblPlants"/>
        </authorList>
    </citation>
    <scope>IDENTIFICATION</scope>
    <source>
        <strain evidence="4">cv. B73</strain>
    </source>
</reference>
<dbReference type="Gramene" id="Zm00001eb159110_T001">
    <property type="protein sequence ID" value="Zm00001eb159110_P001"/>
    <property type="gene ID" value="Zm00001eb159110"/>
</dbReference>
<reference evidence="4" key="2">
    <citation type="submission" date="2019-07" db="EMBL/GenBank/DDBJ databases">
        <authorList>
            <person name="Seetharam A."/>
            <person name="Woodhouse M."/>
            <person name="Cannon E."/>
        </authorList>
    </citation>
    <scope>NUCLEOTIDE SEQUENCE [LARGE SCALE GENOMIC DNA]</scope>
    <source>
        <strain evidence="4">cv. B73</strain>
    </source>
</reference>
<protein>
    <recommendedName>
        <fullName evidence="3">X8 domain-containing protein</fullName>
    </recommendedName>
</protein>
<dbReference type="PANTHER" id="PTHR31044">
    <property type="entry name" value="BETA-1,3 GLUCANASE"/>
    <property type="match status" value="1"/>
</dbReference>
<dbReference type="FunFam" id="1.20.58.1040:FF:000007">
    <property type="entry name" value="PLASMODESMATA CALLOSE-BINDING PROTEIN 2"/>
    <property type="match status" value="1"/>
</dbReference>
<gene>
    <name evidence="4" type="primary">LOC100192780</name>
</gene>